<feature type="chain" id="PRO_5002704223" description="DUF4440 domain-containing protein" evidence="1">
    <location>
        <begin position="20"/>
        <end position="156"/>
    </location>
</feature>
<evidence type="ECO:0000313" key="3">
    <source>
        <dbReference type="EMBL" id="ABR75430.1"/>
    </source>
</evidence>
<dbReference type="HOGENOM" id="CLU_142052_0_0_6"/>
<dbReference type="SUPFAM" id="SSF54427">
    <property type="entry name" value="NTF2-like"/>
    <property type="match status" value="1"/>
</dbReference>
<dbReference type="OrthoDB" id="5146008at2"/>
<dbReference type="InterPro" id="IPR032710">
    <property type="entry name" value="NTF2-like_dom_sf"/>
</dbReference>
<name>A6VR33_ACTSZ</name>
<dbReference type="STRING" id="339671.Asuc_2084"/>
<evidence type="ECO:0000259" key="2">
    <source>
        <dbReference type="Pfam" id="PF14534"/>
    </source>
</evidence>
<reference evidence="4" key="1">
    <citation type="journal article" date="2010" name="BMC Genomics">
        <title>A genomic perspective on the potential of Actinobacillus succinogenes for industrial succinate production.</title>
        <authorList>
            <person name="McKinlay J.B."/>
            <person name="Laivenieks M."/>
            <person name="Schindler B.D."/>
            <person name="McKinlay A.A."/>
            <person name="Siddaramappa S."/>
            <person name="Challacombe J.F."/>
            <person name="Lowry S.R."/>
            <person name="Clum A."/>
            <person name="Lapidus A.L."/>
            <person name="Burkhart K.B."/>
            <person name="Harkins V."/>
            <person name="Vieille C."/>
        </authorList>
    </citation>
    <scope>NUCLEOTIDE SEQUENCE [LARGE SCALE GENOMIC DNA]</scope>
    <source>
        <strain evidence="4">ATCC 55618 / DSM 22257 / CCUG 43843 / 130Z</strain>
    </source>
</reference>
<dbReference type="AlphaFoldDB" id="A6VR33"/>
<sequence>MIKPLILTVILGVSACTYADTAPPEQTGRQTDKQTMNDEQVLTGIYRRINRAMLDKDSETIDRLTADGFTLTHITGYKQSKSEWLNHIETGKMQYHQIDEHSVNVRINGNTADVIGKARTRATIWGASGTWNLQLHYRAMKNGNVWQVQNAVATLF</sequence>
<dbReference type="RefSeq" id="WP_012073806.1">
    <property type="nucleotide sequence ID" value="NC_009655.1"/>
</dbReference>
<dbReference type="eggNOG" id="ENOG50331BT">
    <property type="taxonomic scope" value="Bacteria"/>
</dbReference>
<feature type="signal peptide" evidence="1">
    <location>
        <begin position="1"/>
        <end position="19"/>
    </location>
</feature>
<evidence type="ECO:0000256" key="1">
    <source>
        <dbReference type="SAM" id="SignalP"/>
    </source>
</evidence>
<dbReference type="Pfam" id="PF14534">
    <property type="entry name" value="DUF4440"/>
    <property type="match status" value="1"/>
</dbReference>
<feature type="domain" description="DUF4440" evidence="2">
    <location>
        <begin position="44"/>
        <end position="148"/>
    </location>
</feature>
<dbReference type="InterPro" id="IPR027843">
    <property type="entry name" value="DUF4440"/>
</dbReference>
<dbReference type="Gene3D" id="3.10.450.50">
    <property type="match status" value="1"/>
</dbReference>
<gene>
    <name evidence="3" type="ordered locus">Asuc_2084</name>
</gene>
<keyword evidence="1" id="KW-0732">Signal</keyword>
<dbReference type="EMBL" id="CP000746">
    <property type="protein sequence ID" value="ABR75430.1"/>
    <property type="molecule type" value="Genomic_DNA"/>
</dbReference>
<keyword evidence="4" id="KW-1185">Reference proteome</keyword>
<dbReference type="PROSITE" id="PS51257">
    <property type="entry name" value="PROKAR_LIPOPROTEIN"/>
    <property type="match status" value="1"/>
</dbReference>
<organism evidence="3 4">
    <name type="scientific">Actinobacillus succinogenes (strain ATCC 55618 / DSM 22257 / CCUG 43843 / 130Z)</name>
    <dbReference type="NCBI Taxonomy" id="339671"/>
    <lineage>
        <taxon>Bacteria</taxon>
        <taxon>Pseudomonadati</taxon>
        <taxon>Pseudomonadota</taxon>
        <taxon>Gammaproteobacteria</taxon>
        <taxon>Pasteurellales</taxon>
        <taxon>Pasteurellaceae</taxon>
        <taxon>Actinobacillus</taxon>
    </lineage>
</organism>
<accession>A6VR33</accession>
<dbReference type="KEGG" id="asu:Asuc_2084"/>
<evidence type="ECO:0000313" key="4">
    <source>
        <dbReference type="Proteomes" id="UP000001114"/>
    </source>
</evidence>
<dbReference type="Proteomes" id="UP000001114">
    <property type="component" value="Chromosome"/>
</dbReference>
<protein>
    <recommendedName>
        <fullName evidence="2">DUF4440 domain-containing protein</fullName>
    </recommendedName>
</protein>
<proteinExistence type="predicted"/>